<dbReference type="InterPro" id="IPR013325">
    <property type="entry name" value="RNA_pol_sigma_r2"/>
</dbReference>
<comment type="similarity">
    <text evidence="1">Belongs to the sigma-70 factor family. ECF subfamily.</text>
</comment>
<evidence type="ECO:0000256" key="1">
    <source>
        <dbReference type="ARBA" id="ARBA00010641"/>
    </source>
</evidence>
<evidence type="ECO:0000259" key="6">
    <source>
        <dbReference type="Pfam" id="PF04542"/>
    </source>
</evidence>
<dbReference type="SUPFAM" id="SSF88659">
    <property type="entry name" value="Sigma3 and sigma4 domains of RNA polymerase sigma factors"/>
    <property type="match status" value="1"/>
</dbReference>
<evidence type="ECO:0000256" key="3">
    <source>
        <dbReference type="ARBA" id="ARBA00023082"/>
    </source>
</evidence>
<dbReference type="Gene3D" id="1.10.1740.10">
    <property type="match status" value="1"/>
</dbReference>
<evidence type="ECO:0000256" key="5">
    <source>
        <dbReference type="ARBA" id="ARBA00023163"/>
    </source>
</evidence>
<name>A0ABZ2LX18_9BACT</name>
<protein>
    <submittedName>
        <fullName evidence="8">RNA polymerase sigma factor</fullName>
    </submittedName>
</protein>
<gene>
    <name evidence="8" type="ORF">LZC94_37650</name>
</gene>
<dbReference type="Pfam" id="PF04542">
    <property type="entry name" value="Sigma70_r2"/>
    <property type="match status" value="1"/>
</dbReference>
<keyword evidence="5" id="KW-0804">Transcription</keyword>
<keyword evidence="9" id="KW-1185">Reference proteome</keyword>
<dbReference type="RefSeq" id="WP_394823169.1">
    <property type="nucleotide sequence ID" value="NZ_CP089984.1"/>
</dbReference>
<dbReference type="PANTHER" id="PTHR43133">
    <property type="entry name" value="RNA POLYMERASE ECF-TYPE SIGMA FACTO"/>
    <property type="match status" value="1"/>
</dbReference>
<evidence type="ECO:0000259" key="7">
    <source>
        <dbReference type="Pfam" id="PF08281"/>
    </source>
</evidence>
<feature type="domain" description="RNA polymerase sigma factor 70 region 4 type 2" evidence="7">
    <location>
        <begin position="124"/>
        <end position="175"/>
    </location>
</feature>
<evidence type="ECO:0000313" key="8">
    <source>
        <dbReference type="EMBL" id="WXB13557.1"/>
    </source>
</evidence>
<dbReference type="InterPro" id="IPR013324">
    <property type="entry name" value="RNA_pol_sigma_r3/r4-like"/>
</dbReference>
<evidence type="ECO:0000256" key="2">
    <source>
        <dbReference type="ARBA" id="ARBA00023015"/>
    </source>
</evidence>
<organism evidence="8 9">
    <name type="scientific">Pendulispora albinea</name>
    <dbReference type="NCBI Taxonomy" id="2741071"/>
    <lineage>
        <taxon>Bacteria</taxon>
        <taxon>Pseudomonadati</taxon>
        <taxon>Myxococcota</taxon>
        <taxon>Myxococcia</taxon>
        <taxon>Myxococcales</taxon>
        <taxon>Sorangiineae</taxon>
        <taxon>Pendulisporaceae</taxon>
        <taxon>Pendulispora</taxon>
    </lineage>
</organism>
<keyword evidence="3" id="KW-0731">Sigma factor</keyword>
<proteinExistence type="inferred from homology"/>
<dbReference type="InterPro" id="IPR013249">
    <property type="entry name" value="RNA_pol_sigma70_r4_t2"/>
</dbReference>
<dbReference type="InterPro" id="IPR014284">
    <property type="entry name" value="RNA_pol_sigma-70_dom"/>
</dbReference>
<dbReference type="Pfam" id="PF08281">
    <property type="entry name" value="Sigma70_r4_2"/>
    <property type="match status" value="1"/>
</dbReference>
<dbReference type="InterPro" id="IPR036388">
    <property type="entry name" value="WH-like_DNA-bd_sf"/>
</dbReference>
<dbReference type="Proteomes" id="UP001370348">
    <property type="component" value="Chromosome"/>
</dbReference>
<accession>A0ABZ2LX18</accession>
<dbReference type="EMBL" id="CP089984">
    <property type="protein sequence ID" value="WXB13557.1"/>
    <property type="molecule type" value="Genomic_DNA"/>
</dbReference>
<evidence type="ECO:0000256" key="4">
    <source>
        <dbReference type="ARBA" id="ARBA00023125"/>
    </source>
</evidence>
<evidence type="ECO:0000313" key="9">
    <source>
        <dbReference type="Proteomes" id="UP001370348"/>
    </source>
</evidence>
<keyword evidence="2" id="KW-0805">Transcription regulation</keyword>
<dbReference type="InterPro" id="IPR007627">
    <property type="entry name" value="RNA_pol_sigma70_r2"/>
</dbReference>
<dbReference type="PANTHER" id="PTHR43133:SF8">
    <property type="entry name" value="RNA POLYMERASE SIGMA FACTOR HI_1459-RELATED"/>
    <property type="match status" value="1"/>
</dbReference>
<sequence length="191" mass="21154">MEDSWKTAASEAMNRYACGSEEAFSELYDLLAPWLAGLIRRHTRDTALAEDMLQKAFMRIHVARRHFAQGAAVTPWAYAIVRSVLADTFRGVKRSMGETEAPPESPCTNAALDEIVGQRKLIRSMQAELANMPEAQQAAFELVFHDGLSTTEAAQALGTSEAAVRLRIHRIRERLRHTLGGDFVEELGALA</sequence>
<dbReference type="CDD" id="cd06171">
    <property type="entry name" value="Sigma70_r4"/>
    <property type="match status" value="1"/>
</dbReference>
<dbReference type="SUPFAM" id="SSF88946">
    <property type="entry name" value="Sigma2 domain of RNA polymerase sigma factors"/>
    <property type="match status" value="1"/>
</dbReference>
<dbReference type="NCBIfam" id="TIGR02937">
    <property type="entry name" value="sigma70-ECF"/>
    <property type="match status" value="1"/>
</dbReference>
<dbReference type="Gene3D" id="1.10.10.10">
    <property type="entry name" value="Winged helix-like DNA-binding domain superfamily/Winged helix DNA-binding domain"/>
    <property type="match status" value="1"/>
</dbReference>
<reference evidence="8 9" key="1">
    <citation type="submission" date="2021-12" db="EMBL/GenBank/DDBJ databases">
        <title>Discovery of the Pendulisporaceae a myxobacterial family with distinct sporulation behavior and unique specialized metabolism.</title>
        <authorList>
            <person name="Garcia R."/>
            <person name="Popoff A."/>
            <person name="Bader C.D."/>
            <person name="Loehr J."/>
            <person name="Walesch S."/>
            <person name="Walt C."/>
            <person name="Boldt J."/>
            <person name="Bunk B."/>
            <person name="Haeckl F.J.F.P.J."/>
            <person name="Gunesch A.P."/>
            <person name="Birkelbach J."/>
            <person name="Nuebel U."/>
            <person name="Pietschmann T."/>
            <person name="Bach T."/>
            <person name="Mueller R."/>
        </authorList>
    </citation>
    <scope>NUCLEOTIDE SEQUENCE [LARGE SCALE GENOMIC DNA]</scope>
    <source>
        <strain evidence="8 9">MSr11954</strain>
    </source>
</reference>
<keyword evidence="4" id="KW-0238">DNA-binding</keyword>
<feature type="domain" description="RNA polymerase sigma-70 region 2" evidence="6">
    <location>
        <begin position="27"/>
        <end position="94"/>
    </location>
</feature>
<dbReference type="InterPro" id="IPR039425">
    <property type="entry name" value="RNA_pol_sigma-70-like"/>
</dbReference>